<protein>
    <submittedName>
        <fullName evidence="2">Monovalent cation/H(+) antiporter subunit G</fullName>
    </submittedName>
</protein>
<keyword evidence="3" id="KW-1185">Reference proteome</keyword>
<accession>A0ABV3Z073</accession>
<keyword evidence="1" id="KW-0812">Transmembrane</keyword>
<gene>
    <name evidence="2" type="primary">mnhG</name>
    <name evidence="2" type="ORF">ABFZ84_01410</name>
</gene>
<dbReference type="Pfam" id="PF03334">
    <property type="entry name" value="PhaG_MnhG_YufB"/>
    <property type="match status" value="1"/>
</dbReference>
<dbReference type="RefSeq" id="WP_369312028.1">
    <property type="nucleotide sequence ID" value="NZ_JBEHZE010000001.1"/>
</dbReference>
<dbReference type="PANTHER" id="PTHR34703">
    <property type="entry name" value="ANTIPORTER SUBUNIT MNHG2-RELATED"/>
    <property type="match status" value="1"/>
</dbReference>
<evidence type="ECO:0000256" key="1">
    <source>
        <dbReference type="SAM" id="Phobius"/>
    </source>
</evidence>
<dbReference type="PANTHER" id="PTHR34703:SF1">
    <property type="entry name" value="ANTIPORTER SUBUNIT MNHG2-RELATED"/>
    <property type="match status" value="1"/>
</dbReference>
<feature type="transmembrane region" description="Helical" evidence="1">
    <location>
        <begin position="54"/>
        <end position="81"/>
    </location>
</feature>
<organism evidence="2 3">
    <name type="scientific">Hyphococcus lacteus</name>
    <dbReference type="NCBI Taxonomy" id="3143536"/>
    <lineage>
        <taxon>Bacteria</taxon>
        <taxon>Pseudomonadati</taxon>
        <taxon>Pseudomonadota</taxon>
        <taxon>Alphaproteobacteria</taxon>
        <taxon>Parvularculales</taxon>
        <taxon>Parvularculaceae</taxon>
        <taxon>Hyphococcus</taxon>
    </lineage>
</organism>
<keyword evidence="1" id="KW-0472">Membrane</keyword>
<reference evidence="2 3" key="1">
    <citation type="submission" date="2024-05" db="EMBL/GenBank/DDBJ databases">
        <title>Three bacterial strains, DH-69, EH-24, and ECK-19 isolated from coastal sediments.</title>
        <authorList>
            <person name="Ye Y.-Q."/>
            <person name="Du Z.-J."/>
        </authorList>
    </citation>
    <scope>NUCLEOTIDE SEQUENCE [LARGE SCALE GENOMIC DNA]</scope>
    <source>
        <strain evidence="2 3">ECK-19</strain>
    </source>
</reference>
<dbReference type="Proteomes" id="UP001560685">
    <property type="component" value="Unassembled WGS sequence"/>
</dbReference>
<dbReference type="InterPro" id="IPR005133">
    <property type="entry name" value="PhaG_MnhG_YufB"/>
</dbReference>
<dbReference type="EMBL" id="JBEHZE010000001">
    <property type="protein sequence ID" value="MEX6632194.1"/>
    <property type="molecule type" value="Genomic_DNA"/>
</dbReference>
<dbReference type="NCBIfam" id="TIGR01300">
    <property type="entry name" value="CPA3_mnhG_phaG"/>
    <property type="match status" value="1"/>
</dbReference>
<keyword evidence="1" id="KW-1133">Transmembrane helix</keyword>
<evidence type="ECO:0000313" key="3">
    <source>
        <dbReference type="Proteomes" id="UP001560685"/>
    </source>
</evidence>
<proteinExistence type="predicted"/>
<comment type="caution">
    <text evidence="2">The sequence shown here is derived from an EMBL/GenBank/DDBJ whole genome shotgun (WGS) entry which is preliminary data.</text>
</comment>
<name>A0ABV3Z073_9PROT</name>
<feature type="transmembrane region" description="Helical" evidence="1">
    <location>
        <begin position="12"/>
        <end position="34"/>
    </location>
</feature>
<evidence type="ECO:0000313" key="2">
    <source>
        <dbReference type="EMBL" id="MEX6632194.1"/>
    </source>
</evidence>
<sequence length="115" mass="12273">MNIDWALILDIASWGLFLAGGLAMLSGAIGLVRFPDFYTRLHAAGVTDTGGAELILIGMLLQAPTWIVAVKLIFIGVFLFLTSPVATHAIAHSAWMVGFKPLQGSALRYEGDGDE</sequence>